<name>A0A143PGP1_LUTPR</name>
<dbReference type="InterPro" id="IPR012505">
    <property type="entry name" value="YbbR"/>
</dbReference>
<reference evidence="2" key="2">
    <citation type="submission" date="2016-04" db="EMBL/GenBank/DDBJ databases">
        <title>First Complete Genome Sequence of a Subdivision 6 Acidobacterium.</title>
        <authorList>
            <person name="Huang S."/>
            <person name="Vieira S."/>
            <person name="Bunk B."/>
            <person name="Riedel T."/>
            <person name="Sproeer C."/>
            <person name="Overmann J."/>
        </authorList>
    </citation>
    <scope>NUCLEOTIDE SEQUENCE [LARGE SCALE GENOMIC DNA]</scope>
    <source>
        <strain evidence="2">DSM 100886 HEG_-6_39</strain>
    </source>
</reference>
<dbReference type="Pfam" id="PF07949">
    <property type="entry name" value="YbbR"/>
    <property type="match status" value="3"/>
</dbReference>
<reference evidence="1 2" key="1">
    <citation type="journal article" date="2016" name="Genome Announc.">
        <title>First Complete Genome Sequence of a Subdivision 6 Acidobacterium Strain.</title>
        <authorList>
            <person name="Huang S."/>
            <person name="Vieira S."/>
            <person name="Bunk B."/>
            <person name="Riedel T."/>
            <person name="Sproer C."/>
            <person name="Overmann J."/>
        </authorList>
    </citation>
    <scope>NUCLEOTIDE SEQUENCE [LARGE SCALE GENOMIC DNA]</scope>
    <source>
        <strain evidence="2">DSM 100886 HEG_-6_39</strain>
    </source>
</reference>
<dbReference type="OrthoDB" id="129132at2"/>
<dbReference type="InterPro" id="IPR053154">
    <property type="entry name" value="c-di-AMP_regulator"/>
</dbReference>
<organism evidence="1 2">
    <name type="scientific">Luteitalea pratensis</name>
    <dbReference type="NCBI Taxonomy" id="1855912"/>
    <lineage>
        <taxon>Bacteria</taxon>
        <taxon>Pseudomonadati</taxon>
        <taxon>Acidobacteriota</taxon>
        <taxon>Vicinamibacteria</taxon>
        <taxon>Vicinamibacterales</taxon>
        <taxon>Vicinamibacteraceae</taxon>
        <taxon>Luteitalea</taxon>
    </lineage>
</organism>
<dbReference type="KEGG" id="abac:LuPra_00613"/>
<proteinExistence type="predicted"/>
<dbReference type="STRING" id="1855912.LuPra_00613"/>
<dbReference type="PANTHER" id="PTHR37804">
    <property type="entry name" value="CDAA REGULATORY PROTEIN CDAR"/>
    <property type="match status" value="1"/>
</dbReference>
<keyword evidence="2" id="KW-1185">Reference proteome</keyword>
<dbReference type="EMBL" id="CP015136">
    <property type="protein sequence ID" value="AMY07440.1"/>
    <property type="molecule type" value="Genomic_DNA"/>
</dbReference>
<sequence length="303" mass="32117">MALRPLSNLPLKVISLLVAGVLWLAVSGQSTVERNIRVPLEYQNVPPGMEMVGDPPGQADVRLRGSSGNLARVVQGDVVAALDLTNARPGTRIFNLRASEVRVPFGVEVVQVTPPTVSLEFEYAGQKVVPVSPVIEGDPEPGFVVGRITTSPATVQVLGPIGRLQALSEATTEPVRVDGARTNLTDKVTVGVEDTAVRLREPLVAVVTVEIVPAPVQRTLQGLQVRAENAGRGLLVRLSPVTVSVVVRGTQERMAGVGAGDLQATVDLTELPRGQHSVPVRVPNREGVAVERIEPANITVSIR</sequence>
<gene>
    <name evidence="1" type="ORF">LuPra_00613</name>
</gene>
<dbReference type="Gene3D" id="2.170.120.40">
    <property type="entry name" value="YbbR-like domain"/>
    <property type="match status" value="1"/>
</dbReference>
<protein>
    <submittedName>
        <fullName evidence="1">YbbR-like protein</fullName>
    </submittedName>
</protein>
<dbReference type="PANTHER" id="PTHR37804:SF1">
    <property type="entry name" value="CDAA REGULATORY PROTEIN CDAR"/>
    <property type="match status" value="1"/>
</dbReference>
<dbReference type="Gene3D" id="2.170.120.30">
    <property type="match status" value="2"/>
</dbReference>
<dbReference type="RefSeq" id="WP_110169389.1">
    <property type="nucleotide sequence ID" value="NZ_CP015136.1"/>
</dbReference>
<accession>A0A143PGP1</accession>
<evidence type="ECO:0000313" key="2">
    <source>
        <dbReference type="Proteomes" id="UP000076079"/>
    </source>
</evidence>
<dbReference type="Proteomes" id="UP000076079">
    <property type="component" value="Chromosome"/>
</dbReference>
<evidence type="ECO:0000313" key="1">
    <source>
        <dbReference type="EMBL" id="AMY07440.1"/>
    </source>
</evidence>
<dbReference type="AlphaFoldDB" id="A0A143PGP1"/>